<keyword evidence="2" id="KW-1185">Reference proteome</keyword>
<dbReference type="EMBL" id="WIGN01000259">
    <property type="protein sequence ID" value="KAF6802787.1"/>
    <property type="molecule type" value="Genomic_DNA"/>
</dbReference>
<dbReference type="Proteomes" id="UP000652219">
    <property type="component" value="Unassembled WGS sequence"/>
</dbReference>
<dbReference type="AlphaFoldDB" id="A0A8H6MN04"/>
<gene>
    <name evidence="1" type="ORF">CSOJ01_11357</name>
</gene>
<evidence type="ECO:0000313" key="1">
    <source>
        <dbReference type="EMBL" id="KAF6802787.1"/>
    </source>
</evidence>
<organism evidence="1 2">
    <name type="scientific">Colletotrichum sojae</name>
    <dbReference type="NCBI Taxonomy" id="2175907"/>
    <lineage>
        <taxon>Eukaryota</taxon>
        <taxon>Fungi</taxon>
        <taxon>Dikarya</taxon>
        <taxon>Ascomycota</taxon>
        <taxon>Pezizomycotina</taxon>
        <taxon>Sordariomycetes</taxon>
        <taxon>Hypocreomycetidae</taxon>
        <taxon>Glomerellales</taxon>
        <taxon>Glomerellaceae</taxon>
        <taxon>Colletotrichum</taxon>
        <taxon>Colletotrichum orchidearum species complex</taxon>
    </lineage>
</organism>
<proteinExistence type="predicted"/>
<evidence type="ECO:0000313" key="2">
    <source>
        <dbReference type="Proteomes" id="UP000652219"/>
    </source>
</evidence>
<protein>
    <submittedName>
        <fullName evidence="1">Uncharacterized protein</fullName>
    </submittedName>
</protein>
<name>A0A8H6MN04_9PEZI</name>
<reference evidence="1 2" key="1">
    <citation type="journal article" date="2020" name="Phytopathology">
        <title>Genome Sequence Resources of Colletotrichum truncatum, C. plurivorum, C. musicola, and C. sojae: Four Species Pathogenic to Soybean (Glycine max).</title>
        <authorList>
            <person name="Rogerio F."/>
            <person name="Boufleur T.R."/>
            <person name="Ciampi-Guillardi M."/>
            <person name="Sukno S.A."/>
            <person name="Thon M.R."/>
            <person name="Massola Junior N.S."/>
            <person name="Baroncelli R."/>
        </authorList>
    </citation>
    <scope>NUCLEOTIDE SEQUENCE [LARGE SCALE GENOMIC DNA]</scope>
    <source>
        <strain evidence="1 2">LFN0009</strain>
    </source>
</reference>
<comment type="caution">
    <text evidence="1">The sequence shown here is derived from an EMBL/GenBank/DDBJ whole genome shotgun (WGS) entry which is preliminary data.</text>
</comment>
<sequence length="213" mass="23274">MSNEVGFAFQADVVNLGSLTHMMTGRVLKALSDGGVDTYAVAAAFWLGAKIPVRSSLADTVHVHISKRPTYHSVINKLLTIGWGHSTPVIEMTRNRAGTNALLLVGALGGGVTPFQAAQFLSQLLSEYGLGPDMMPSTDVLKGLVSYLTPFVYDLGFSKVLQHITNVAEGAIEAEAIQLTGPENHDAFWETQKRLLRLEAWERHIRWQEQSNS</sequence>
<accession>A0A8H6MN04</accession>